<sequence length="310" mass="33007">MADLHLRLLAREELEASFETLMAQGIQASLDYIQVNVAPKLATLQQSITLAQEQIDQIIIGGKAPDTLKFGGQLPAYYATAQGLQDVQTSLVNYLLKDQRNAPEGVAPLGLDSKVPLENLPTMTTTTTVGAAVAGANGLATPDDGDTFAGVRSGTSTMFRTTWGNIKAALTTLFDSRYLKFIGGIIDGTLAIRSGAPTLNLIDTDGNVARSLHHNAGLIGFLKPDGSWGLYTNDGGNVWTPAYGWLHERFAYAGSECQHNSGVVEFSGFDTGITDSIGQASNPYVVIGLRRGNVGQGNASYLRCVALRNR</sequence>
<gene>
    <name evidence="1" type="ORF">CFBP5507_26135</name>
</gene>
<evidence type="ECO:0000313" key="2">
    <source>
        <dbReference type="Proteomes" id="UP000298735"/>
    </source>
</evidence>
<reference evidence="1" key="1">
    <citation type="submission" date="2022-10" db="EMBL/GenBank/DDBJ databases">
        <title>Complete genome sequence of Agrobacterium salinitolerans CFBP5507.</title>
        <authorList>
            <person name="Tchabashvili S."/>
            <person name="Yen H.-C."/>
            <person name="Haryono M."/>
            <person name="Lin Y.-C."/>
            <person name="Lai E.-M."/>
            <person name="Kuo C.-H."/>
        </authorList>
    </citation>
    <scope>NUCLEOTIDE SEQUENCE</scope>
    <source>
        <strain evidence="1">CFBP5507</strain>
        <plasmid evidence="1">pAtCFBP5507b</plasmid>
    </source>
</reference>
<dbReference type="OrthoDB" id="9810174at2"/>
<evidence type="ECO:0000313" key="1">
    <source>
        <dbReference type="EMBL" id="UYZ11191.1"/>
    </source>
</evidence>
<dbReference type="EMBL" id="CP109971">
    <property type="protein sequence ID" value="UYZ11191.1"/>
    <property type="molecule type" value="Genomic_DNA"/>
</dbReference>
<dbReference type="AlphaFoldDB" id="A0A4Z1QT74"/>
<name>A0A4Z1QT74_9HYPH</name>
<dbReference type="KEGG" id="asal:CFBP5507_26135"/>
<protein>
    <submittedName>
        <fullName evidence="1">Uncharacterized protein</fullName>
    </submittedName>
</protein>
<keyword evidence="1" id="KW-0614">Plasmid</keyword>
<accession>A0A4Z1QT74</accession>
<dbReference type="Proteomes" id="UP000298735">
    <property type="component" value="Plasmid pAtCFBP5507b"/>
</dbReference>
<proteinExistence type="predicted"/>
<geneLocation type="plasmid" evidence="1 2">
    <name>pAtCFBP5507b</name>
</geneLocation>
<organism evidence="1 2">
    <name type="scientific">Agrobacterium salinitolerans</name>
    <dbReference type="NCBI Taxonomy" id="1183413"/>
    <lineage>
        <taxon>Bacteria</taxon>
        <taxon>Pseudomonadati</taxon>
        <taxon>Pseudomonadota</taxon>
        <taxon>Alphaproteobacteria</taxon>
        <taxon>Hyphomicrobiales</taxon>
        <taxon>Rhizobiaceae</taxon>
        <taxon>Rhizobium/Agrobacterium group</taxon>
        <taxon>Agrobacterium</taxon>
    </lineage>
</organism>
<dbReference type="RefSeq" id="WP_137409493.1">
    <property type="nucleotide sequence ID" value="NZ_CP109971.1"/>
</dbReference>